<reference evidence="2 3" key="1">
    <citation type="journal article" date="2023" name="Proc. Natl. Acad. Sci. U.S.A.">
        <title>A global phylogenomic analysis of the shiitake genus Lentinula.</title>
        <authorList>
            <person name="Sierra-Patev S."/>
            <person name="Min B."/>
            <person name="Naranjo-Ortiz M."/>
            <person name="Looney B."/>
            <person name="Konkel Z."/>
            <person name="Slot J.C."/>
            <person name="Sakamoto Y."/>
            <person name="Steenwyk J.L."/>
            <person name="Rokas A."/>
            <person name="Carro J."/>
            <person name="Camarero S."/>
            <person name="Ferreira P."/>
            <person name="Molpeceres G."/>
            <person name="Ruiz-Duenas F.J."/>
            <person name="Serrano A."/>
            <person name="Henrissat B."/>
            <person name="Drula E."/>
            <person name="Hughes K.W."/>
            <person name="Mata J.L."/>
            <person name="Ishikawa N.K."/>
            <person name="Vargas-Isla R."/>
            <person name="Ushijima S."/>
            <person name="Smith C.A."/>
            <person name="Donoghue J."/>
            <person name="Ahrendt S."/>
            <person name="Andreopoulos W."/>
            <person name="He G."/>
            <person name="LaButti K."/>
            <person name="Lipzen A."/>
            <person name="Ng V."/>
            <person name="Riley R."/>
            <person name="Sandor L."/>
            <person name="Barry K."/>
            <person name="Martinez A.T."/>
            <person name="Xiao Y."/>
            <person name="Gibbons J.G."/>
            <person name="Terashima K."/>
            <person name="Grigoriev I.V."/>
            <person name="Hibbett D."/>
        </authorList>
    </citation>
    <scope>NUCLEOTIDE SEQUENCE [LARGE SCALE GENOMIC DNA]</scope>
    <source>
        <strain evidence="2 3">TFB7810</strain>
    </source>
</reference>
<gene>
    <name evidence="2" type="ORF">DFH05DRAFT_1395814</name>
</gene>
<accession>A0A9W8P354</accession>
<name>A0A9W8P354_9AGAR</name>
<keyword evidence="1" id="KW-0812">Transmembrane</keyword>
<dbReference type="PANTHER" id="PTHR42109:SF2">
    <property type="entry name" value="INTEGRAL MEMBRANE PROTEIN"/>
    <property type="match status" value="1"/>
</dbReference>
<keyword evidence="1" id="KW-1133">Transmembrane helix</keyword>
<feature type="transmembrane region" description="Helical" evidence="1">
    <location>
        <begin position="246"/>
        <end position="268"/>
    </location>
</feature>
<proteinExistence type="predicted"/>
<keyword evidence="1" id="KW-0472">Membrane</keyword>
<feature type="transmembrane region" description="Helical" evidence="1">
    <location>
        <begin position="168"/>
        <end position="188"/>
    </location>
</feature>
<protein>
    <submittedName>
        <fullName evidence="2">Uncharacterized protein</fullName>
    </submittedName>
</protein>
<sequence>MSTDSENINYAMAFGFNSVPAAAIFAGLYTPLFCFFLFKIIRERRGILITLLAFCLFRIVGFVMRAVAASKTTIGQNAGYVVATQTFFSVGFFGLLFCAYLLVVARFELCTTKPSSSQFIRALQRITRQPWAFRICMTAPMALGIAGLDESVEHPEDNLGVNLRKASAVLFLVLTLFQVIQTGALIKAEHEGEHFHYRDSLKYTSSSFGGRHASWIFGCISILLLIREIFTTATINSFSKANNEHFWYPLVAVPELLCVILYLIPGVVPPKIKDKSEPSDVVMK</sequence>
<dbReference type="AlphaFoldDB" id="A0A9W8P354"/>
<feature type="transmembrane region" description="Helical" evidence="1">
    <location>
        <begin position="47"/>
        <end position="67"/>
    </location>
</feature>
<organism evidence="2 3">
    <name type="scientific">Lentinula detonsa</name>
    <dbReference type="NCBI Taxonomy" id="2804962"/>
    <lineage>
        <taxon>Eukaryota</taxon>
        <taxon>Fungi</taxon>
        <taxon>Dikarya</taxon>
        <taxon>Basidiomycota</taxon>
        <taxon>Agaricomycotina</taxon>
        <taxon>Agaricomycetes</taxon>
        <taxon>Agaricomycetidae</taxon>
        <taxon>Agaricales</taxon>
        <taxon>Marasmiineae</taxon>
        <taxon>Omphalotaceae</taxon>
        <taxon>Lentinula</taxon>
    </lineage>
</organism>
<feature type="transmembrane region" description="Helical" evidence="1">
    <location>
        <begin position="20"/>
        <end position="40"/>
    </location>
</feature>
<dbReference type="EMBL" id="JANVFU010000005">
    <property type="protein sequence ID" value="KAJ3745892.1"/>
    <property type="molecule type" value="Genomic_DNA"/>
</dbReference>
<keyword evidence="3" id="KW-1185">Reference proteome</keyword>
<dbReference type="Proteomes" id="UP001142393">
    <property type="component" value="Unassembled WGS sequence"/>
</dbReference>
<feature type="transmembrane region" description="Helical" evidence="1">
    <location>
        <begin position="87"/>
        <end position="110"/>
    </location>
</feature>
<evidence type="ECO:0000256" key="1">
    <source>
        <dbReference type="SAM" id="Phobius"/>
    </source>
</evidence>
<evidence type="ECO:0000313" key="3">
    <source>
        <dbReference type="Proteomes" id="UP001142393"/>
    </source>
</evidence>
<comment type="caution">
    <text evidence="2">The sequence shown here is derived from an EMBL/GenBank/DDBJ whole genome shotgun (WGS) entry which is preliminary data.</text>
</comment>
<feature type="transmembrane region" description="Helical" evidence="1">
    <location>
        <begin position="208"/>
        <end position="226"/>
    </location>
</feature>
<dbReference type="PANTHER" id="PTHR42109">
    <property type="entry name" value="UNPLACED GENOMIC SCAFFOLD UM_SCAF_CONTIG_1.265, WHOLE GENOME SHOTGUN SEQUENCE"/>
    <property type="match status" value="1"/>
</dbReference>
<evidence type="ECO:0000313" key="2">
    <source>
        <dbReference type="EMBL" id="KAJ3745892.1"/>
    </source>
</evidence>